<reference evidence="2 3" key="1">
    <citation type="submission" date="2020-08" db="EMBL/GenBank/DDBJ databases">
        <title>Whole genome shotgun sequence of Actinocatenispora thailandica NBRC 105041.</title>
        <authorList>
            <person name="Komaki H."/>
            <person name="Tamura T."/>
        </authorList>
    </citation>
    <scope>NUCLEOTIDE SEQUENCE [LARGE SCALE GENOMIC DNA]</scope>
    <source>
        <strain evidence="2 3">NBRC 105041</strain>
    </source>
</reference>
<dbReference type="EMBL" id="AP023355">
    <property type="protein sequence ID" value="BCJ38631.1"/>
    <property type="molecule type" value="Genomic_DNA"/>
</dbReference>
<keyword evidence="3" id="KW-1185">Reference proteome</keyword>
<proteinExistence type="predicted"/>
<dbReference type="Pfam" id="PF12680">
    <property type="entry name" value="SnoaL_2"/>
    <property type="match status" value="1"/>
</dbReference>
<feature type="domain" description="SnoaL-like" evidence="1">
    <location>
        <begin position="106"/>
        <end position="196"/>
    </location>
</feature>
<dbReference type="InterPro" id="IPR032710">
    <property type="entry name" value="NTF2-like_dom_sf"/>
</dbReference>
<organism evidence="2 3">
    <name type="scientific">Actinocatenispora thailandica</name>
    <dbReference type="NCBI Taxonomy" id="227318"/>
    <lineage>
        <taxon>Bacteria</taxon>
        <taxon>Bacillati</taxon>
        <taxon>Actinomycetota</taxon>
        <taxon>Actinomycetes</taxon>
        <taxon>Micromonosporales</taxon>
        <taxon>Micromonosporaceae</taxon>
        <taxon>Actinocatenispora</taxon>
    </lineage>
</organism>
<accession>A0A7R7I0I0</accession>
<dbReference type="SUPFAM" id="SSF54427">
    <property type="entry name" value="NTF2-like"/>
    <property type="match status" value="1"/>
</dbReference>
<evidence type="ECO:0000259" key="1">
    <source>
        <dbReference type="Pfam" id="PF12680"/>
    </source>
</evidence>
<dbReference type="RefSeq" id="WP_203964637.1">
    <property type="nucleotide sequence ID" value="NZ_AP023355.1"/>
</dbReference>
<dbReference type="KEGG" id="atl:Athai_61340"/>
<evidence type="ECO:0000313" key="2">
    <source>
        <dbReference type="EMBL" id="BCJ38631.1"/>
    </source>
</evidence>
<protein>
    <recommendedName>
        <fullName evidence="1">SnoaL-like domain-containing protein</fullName>
    </recommendedName>
</protein>
<dbReference type="InterPro" id="IPR037401">
    <property type="entry name" value="SnoaL-like"/>
</dbReference>
<gene>
    <name evidence="2" type="ORF">Athai_61340</name>
</gene>
<dbReference type="Gene3D" id="3.10.450.50">
    <property type="match status" value="1"/>
</dbReference>
<dbReference type="Proteomes" id="UP000611640">
    <property type="component" value="Chromosome"/>
</dbReference>
<sequence>MDETVVVRYRTHEDSAIENRRLVEDVFAQLWRDRPAGLDYTVVQLDGAEFVHLATTPGPPVLPGVEAFGRFQRDLGGRLAAGPDARPATLLGAYRPVGAAVPVAVAFVEALGKRDLAAVSELLHDDVVYESPGARVTGAAAVAAAIGEFAATVTGADVVAAFGDEQGAVVCHDLHTGPFGTLRTVDHVTVRAGRIVADTVVFDTAQVGR</sequence>
<name>A0A7R7I0I0_9ACTN</name>
<dbReference type="AlphaFoldDB" id="A0A7R7I0I0"/>
<evidence type="ECO:0000313" key="3">
    <source>
        <dbReference type="Proteomes" id="UP000611640"/>
    </source>
</evidence>